<dbReference type="GO" id="GO:0043190">
    <property type="term" value="C:ATP-binding cassette (ABC) transporter complex"/>
    <property type="evidence" value="ECO:0007669"/>
    <property type="project" value="InterPro"/>
</dbReference>
<keyword evidence="5" id="KW-0997">Cell inner membrane</keyword>
<dbReference type="SUPFAM" id="SSF161098">
    <property type="entry name" value="MetI-like"/>
    <property type="match status" value="1"/>
</dbReference>
<dbReference type="GO" id="GO:0006865">
    <property type="term" value="P:amino acid transport"/>
    <property type="evidence" value="ECO:0007669"/>
    <property type="project" value="UniProtKB-KW"/>
</dbReference>
<evidence type="ECO:0000256" key="9">
    <source>
        <dbReference type="ARBA" id="ARBA00023136"/>
    </source>
</evidence>
<evidence type="ECO:0000256" key="10">
    <source>
        <dbReference type="RuleBase" id="RU363032"/>
    </source>
</evidence>
<sequence length="232" mass="25752">MVSFDPMSLLHGAYLQWLITGLETTLSLFALCLISSFILALFLTAMRISGVAPLRWFVAIYVEYHRNVPVLVQLLLWYFGLSAVLPDILSQWVNEHGSEFFFAYVALTLNTAAFMSEDLRSGLRSIASGQMEACRALGLTFAQAMRDVILPQSIRVSVPPLINQSLALYKATSLAMAISVAELTYAAKQIENETFRTFEAFAIVSVIYLLGSLLIVGVGFAYDRFIYHAGSR</sequence>
<evidence type="ECO:0000256" key="6">
    <source>
        <dbReference type="ARBA" id="ARBA00022692"/>
    </source>
</evidence>
<evidence type="ECO:0000313" key="12">
    <source>
        <dbReference type="EMBL" id="ORM89872.1"/>
    </source>
</evidence>
<dbReference type="PANTHER" id="PTHR30614:SF47">
    <property type="entry name" value="ABC TRANSPORTER PERMEASE"/>
    <property type="match status" value="1"/>
</dbReference>
<keyword evidence="8 10" id="KW-1133">Transmembrane helix</keyword>
<accession>A0A1X1EM11</accession>
<dbReference type="NCBIfam" id="TIGR01726">
    <property type="entry name" value="HEQRo_perm_3TM"/>
    <property type="match status" value="1"/>
</dbReference>
<keyword evidence="7" id="KW-0029">Amino-acid transport</keyword>
<dbReference type="InterPro" id="IPR000515">
    <property type="entry name" value="MetI-like"/>
</dbReference>
<dbReference type="Gene3D" id="1.10.3720.10">
    <property type="entry name" value="MetI-like"/>
    <property type="match status" value="1"/>
</dbReference>
<feature type="transmembrane region" description="Helical" evidence="10">
    <location>
        <begin position="67"/>
        <end position="85"/>
    </location>
</feature>
<keyword evidence="6 10" id="KW-0812">Transmembrane</keyword>
<comment type="caution">
    <text evidence="12">The sequence shown here is derived from an EMBL/GenBank/DDBJ whole genome shotgun (WGS) entry which is preliminary data.</text>
</comment>
<keyword evidence="3 10" id="KW-0813">Transport</keyword>
<dbReference type="PROSITE" id="PS50928">
    <property type="entry name" value="ABC_TM1"/>
    <property type="match status" value="1"/>
</dbReference>
<comment type="similarity">
    <text evidence="2">Belongs to the binding-protein-dependent transport system permease family. HisMQ subfamily.</text>
</comment>
<dbReference type="GO" id="GO:0022857">
    <property type="term" value="F:transmembrane transporter activity"/>
    <property type="evidence" value="ECO:0007669"/>
    <property type="project" value="InterPro"/>
</dbReference>
<evidence type="ECO:0000313" key="13">
    <source>
        <dbReference type="Proteomes" id="UP000193749"/>
    </source>
</evidence>
<evidence type="ECO:0000256" key="2">
    <source>
        <dbReference type="ARBA" id="ARBA00010072"/>
    </source>
</evidence>
<feature type="transmembrane region" description="Helical" evidence="10">
    <location>
        <begin position="97"/>
        <end position="115"/>
    </location>
</feature>
<dbReference type="InterPro" id="IPR010065">
    <property type="entry name" value="AA_ABC_transptr_permease_3TM"/>
</dbReference>
<name>A0A1X1EM11_PANCY</name>
<organism evidence="12 13">
    <name type="scientific">Pantoea cypripedii</name>
    <name type="common">Pectobacterium cypripedii</name>
    <name type="synonym">Erwinia cypripedii</name>
    <dbReference type="NCBI Taxonomy" id="55209"/>
    <lineage>
        <taxon>Bacteria</taxon>
        <taxon>Pseudomonadati</taxon>
        <taxon>Pseudomonadota</taxon>
        <taxon>Gammaproteobacteria</taxon>
        <taxon>Enterobacterales</taxon>
        <taxon>Erwiniaceae</taxon>
        <taxon>Pantoea</taxon>
    </lineage>
</organism>
<comment type="subcellular location">
    <subcellularLocation>
        <location evidence="1">Cell inner membrane</location>
        <topology evidence="1">Multi-pass membrane protein</topology>
    </subcellularLocation>
    <subcellularLocation>
        <location evidence="10">Cell membrane</location>
        <topology evidence="10">Multi-pass membrane protein</topology>
    </subcellularLocation>
</comment>
<feature type="domain" description="ABC transmembrane type-1" evidence="11">
    <location>
        <begin position="22"/>
        <end position="219"/>
    </location>
</feature>
<dbReference type="OrthoDB" id="6534575at2"/>
<keyword evidence="4" id="KW-1003">Cell membrane</keyword>
<dbReference type="CDD" id="cd06261">
    <property type="entry name" value="TM_PBP2"/>
    <property type="match status" value="1"/>
</dbReference>
<evidence type="ECO:0000259" key="11">
    <source>
        <dbReference type="PROSITE" id="PS50928"/>
    </source>
</evidence>
<dbReference type="STRING" id="55209.HA50_25085"/>
<keyword evidence="13" id="KW-1185">Reference proteome</keyword>
<dbReference type="InterPro" id="IPR035906">
    <property type="entry name" value="MetI-like_sf"/>
</dbReference>
<gene>
    <name evidence="12" type="ORF">HA50_25085</name>
</gene>
<reference evidence="12 13" key="1">
    <citation type="journal article" date="2017" name="Antonie Van Leeuwenhoek">
        <title>Phylogenomic resolution of the bacterial genus Pantoea and its relationship with Erwinia and Tatumella.</title>
        <authorList>
            <person name="Palmer M."/>
            <person name="Steenkamp E.T."/>
            <person name="Coetzee M.P."/>
            <person name="Chan W.Y."/>
            <person name="van Zyl E."/>
            <person name="De Maayer P."/>
            <person name="Coutinho T.A."/>
            <person name="Blom J."/>
            <person name="Smits T.H."/>
            <person name="Duffy B."/>
            <person name="Venter S.N."/>
        </authorList>
    </citation>
    <scope>NUCLEOTIDE SEQUENCE [LARGE SCALE GENOMIC DNA]</scope>
    <source>
        <strain evidence="12 13">LMG 2657</strain>
    </source>
</reference>
<evidence type="ECO:0000256" key="3">
    <source>
        <dbReference type="ARBA" id="ARBA00022448"/>
    </source>
</evidence>
<evidence type="ECO:0000256" key="8">
    <source>
        <dbReference type="ARBA" id="ARBA00022989"/>
    </source>
</evidence>
<dbReference type="Pfam" id="PF00528">
    <property type="entry name" value="BPD_transp_1"/>
    <property type="match status" value="1"/>
</dbReference>
<evidence type="ECO:0000256" key="5">
    <source>
        <dbReference type="ARBA" id="ARBA00022519"/>
    </source>
</evidence>
<dbReference type="Proteomes" id="UP000193749">
    <property type="component" value="Unassembled WGS sequence"/>
</dbReference>
<dbReference type="PANTHER" id="PTHR30614">
    <property type="entry name" value="MEMBRANE COMPONENT OF AMINO ACID ABC TRANSPORTER"/>
    <property type="match status" value="1"/>
</dbReference>
<evidence type="ECO:0000256" key="1">
    <source>
        <dbReference type="ARBA" id="ARBA00004429"/>
    </source>
</evidence>
<evidence type="ECO:0000256" key="7">
    <source>
        <dbReference type="ARBA" id="ARBA00022970"/>
    </source>
</evidence>
<dbReference type="RefSeq" id="WP_084879588.1">
    <property type="nucleotide sequence ID" value="NZ_JAGGMY010000005.1"/>
</dbReference>
<feature type="transmembrane region" description="Helical" evidence="10">
    <location>
        <begin position="26"/>
        <end position="46"/>
    </location>
</feature>
<keyword evidence="9 10" id="KW-0472">Membrane</keyword>
<feature type="transmembrane region" description="Helical" evidence="10">
    <location>
        <begin position="200"/>
        <end position="222"/>
    </location>
</feature>
<proteinExistence type="inferred from homology"/>
<protein>
    <submittedName>
        <fullName evidence="12">ABC transporter permease</fullName>
    </submittedName>
</protein>
<evidence type="ECO:0000256" key="4">
    <source>
        <dbReference type="ARBA" id="ARBA00022475"/>
    </source>
</evidence>
<dbReference type="EMBL" id="MLJI01000002">
    <property type="protein sequence ID" value="ORM89872.1"/>
    <property type="molecule type" value="Genomic_DNA"/>
</dbReference>
<dbReference type="AlphaFoldDB" id="A0A1X1EM11"/>
<dbReference type="InterPro" id="IPR043429">
    <property type="entry name" value="ArtM/GltK/GlnP/TcyL/YhdX-like"/>
</dbReference>